<dbReference type="STRING" id="571932.SAMN05421743_101245"/>
<proteinExistence type="predicted"/>
<protein>
    <submittedName>
        <fullName evidence="1">Predicted house-cleaning noncanonical NTP pyrophosphatase, all-alpha NTP-PPase (MazG) superfamily</fullName>
    </submittedName>
</protein>
<dbReference type="Pfam" id="PF01503">
    <property type="entry name" value="PRA-PH"/>
    <property type="match status" value="1"/>
</dbReference>
<dbReference type="CDD" id="cd11532">
    <property type="entry name" value="NTP-PPase_COG4997"/>
    <property type="match status" value="1"/>
</dbReference>
<name>A0A1H3VZ21_9BACI</name>
<dbReference type="InterPro" id="IPR021130">
    <property type="entry name" value="PRib-ATP_PPHydrolase-like"/>
</dbReference>
<evidence type="ECO:0000313" key="2">
    <source>
        <dbReference type="Proteomes" id="UP000198584"/>
    </source>
</evidence>
<dbReference type="EMBL" id="FNQR01000001">
    <property type="protein sequence ID" value="SDZ79931.1"/>
    <property type="molecule type" value="Genomic_DNA"/>
</dbReference>
<accession>A0A1H3VZ21</accession>
<keyword evidence="2" id="KW-1185">Reference proteome</keyword>
<sequence>MPTYNKLIRDRIPDIIERSGKNFETRILEDGEYVESLKTKLREELAEYLYANNNEEALEEMADILELMNVLAEVHGGSIELVEEIRKEKAEKRGSFKEKIFLVEVED</sequence>
<organism evidence="1 2">
    <name type="scientific">Thalassobacillus cyri</name>
    <dbReference type="NCBI Taxonomy" id="571932"/>
    <lineage>
        <taxon>Bacteria</taxon>
        <taxon>Bacillati</taxon>
        <taxon>Bacillota</taxon>
        <taxon>Bacilli</taxon>
        <taxon>Bacillales</taxon>
        <taxon>Bacillaceae</taxon>
        <taxon>Thalassobacillus</taxon>
    </lineage>
</organism>
<dbReference type="RefSeq" id="WP_093041362.1">
    <property type="nucleotide sequence ID" value="NZ_FNQR01000001.1"/>
</dbReference>
<evidence type="ECO:0000313" key="1">
    <source>
        <dbReference type="EMBL" id="SDZ79931.1"/>
    </source>
</evidence>
<dbReference type="OrthoDB" id="9813491at2"/>
<reference evidence="1 2" key="1">
    <citation type="submission" date="2016-10" db="EMBL/GenBank/DDBJ databases">
        <authorList>
            <person name="de Groot N.N."/>
        </authorList>
    </citation>
    <scope>NUCLEOTIDE SEQUENCE [LARGE SCALE GENOMIC DNA]</scope>
    <source>
        <strain evidence="1 2">CCM7597</strain>
    </source>
</reference>
<dbReference type="SUPFAM" id="SSF101386">
    <property type="entry name" value="all-alpha NTP pyrophosphatases"/>
    <property type="match status" value="1"/>
</dbReference>
<dbReference type="InterPro" id="IPR038735">
    <property type="entry name" value="MSMEG_1276-like_NTP-PPase_dom"/>
</dbReference>
<dbReference type="Proteomes" id="UP000198584">
    <property type="component" value="Unassembled WGS sequence"/>
</dbReference>
<dbReference type="AlphaFoldDB" id="A0A1H3VZ21"/>
<gene>
    <name evidence="1" type="ORF">SAMN05421743_101245</name>
</gene>